<dbReference type="GeneID" id="70234948"/>
<gene>
    <name evidence="1" type="ORF">OGAPHI_002981</name>
</gene>
<comment type="caution">
    <text evidence="1">The sequence shown here is derived from an EMBL/GenBank/DDBJ whole genome shotgun (WGS) entry which is preliminary data.</text>
</comment>
<accession>A0A9P8P9M7</accession>
<keyword evidence="2" id="KW-1185">Reference proteome</keyword>
<evidence type="ECO:0000313" key="2">
    <source>
        <dbReference type="Proteomes" id="UP000769157"/>
    </source>
</evidence>
<proteinExistence type="predicted"/>
<reference evidence="1" key="2">
    <citation type="submission" date="2021-01" db="EMBL/GenBank/DDBJ databases">
        <authorList>
            <person name="Schikora-Tamarit M.A."/>
        </authorList>
    </citation>
    <scope>NUCLEOTIDE SEQUENCE</scope>
    <source>
        <strain evidence="1">CBS6075</strain>
    </source>
</reference>
<reference evidence="1" key="1">
    <citation type="journal article" date="2021" name="Open Biol.">
        <title>Shared evolutionary footprints suggest mitochondrial oxidative damage underlies multiple complex I losses in fungi.</title>
        <authorList>
            <person name="Schikora-Tamarit M.A."/>
            <person name="Marcet-Houben M."/>
            <person name="Nosek J."/>
            <person name="Gabaldon T."/>
        </authorList>
    </citation>
    <scope>NUCLEOTIDE SEQUENCE</scope>
    <source>
        <strain evidence="1">CBS6075</strain>
    </source>
</reference>
<dbReference type="RefSeq" id="XP_046062144.1">
    <property type="nucleotide sequence ID" value="XM_046203910.1"/>
</dbReference>
<dbReference type="Proteomes" id="UP000769157">
    <property type="component" value="Unassembled WGS sequence"/>
</dbReference>
<protein>
    <submittedName>
        <fullName evidence="1">Uncharacterized protein</fullName>
    </submittedName>
</protein>
<organism evidence="1 2">
    <name type="scientific">Ogataea philodendri</name>
    <dbReference type="NCBI Taxonomy" id="1378263"/>
    <lineage>
        <taxon>Eukaryota</taxon>
        <taxon>Fungi</taxon>
        <taxon>Dikarya</taxon>
        <taxon>Ascomycota</taxon>
        <taxon>Saccharomycotina</taxon>
        <taxon>Pichiomycetes</taxon>
        <taxon>Pichiales</taxon>
        <taxon>Pichiaceae</taxon>
        <taxon>Ogataea</taxon>
    </lineage>
</organism>
<sequence length="182" mass="20691">MRWNLRPSVPAIDLARDVFPTPGGPVSRRIGAFKDGCTGLVATSSEINSGSALETLRSMSWKLISVSSLCHGMSITTSRYVLRTWYSDELDCICFKRWKSFVMSRFPSSLIAKWSIDSMNCWNGFKSSSSSSWALRADGLANPICSTNARRFFRWLDMNCDRARLPWDLPFLRSRSDHISFR</sequence>
<dbReference type="EMBL" id="JAEUBE010000183">
    <property type="protein sequence ID" value="KAH3667332.1"/>
    <property type="molecule type" value="Genomic_DNA"/>
</dbReference>
<name>A0A9P8P9M7_9ASCO</name>
<dbReference type="AlphaFoldDB" id="A0A9P8P9M7"/>
<evidence type="ECO:0000313" key="1">
    <source>
        <dbReference type="EMBL" id="KAH3667332.1"/>
    </source>
</evidence>